<dbReference type="Proteomes" id="UP000291822">
    <property type="component" value="Unassembled WGS sequence"/>
</dbReference>
<gene>
    <name evidence="2" type="ORF">EZM97_05580</name>
</gene>
<sequence length="375" mass="40617">MVSIAREPDTVRQRAGFAALCEQLAAASLAGGEDAPGTSMLERVAAVCAAAIDAGVASARDVRRFVECLSATELREMSDRLHDSESAGGSRLAATLTRVATDRLMHAHAKLGHLLQLEVAPPEDFDMESHRLREIRAFIEMAVSLQTQGVGQAIDEPALRERWQGWFAEFGLWTSVDDLSVCPDADILRLRDSLEAMDIDAGARAVQANIKGRKQAALIQLDIHFRRCLFLATAPPCDDHEGRAGDLKDYVESLRQITFSMVRLHDYDTMPFGSASRASKDAFRKQMHSRRLSELGQGVSAAALNFLQSSSTREAVVASNPGIADIDLLEEHDHLTLAAEALSCGGPIGTPAQAFRRSADSSSISPPTAIRETAR</sequence>
<evidence type="ECO:0000313" key="3">
    <source>
        <dbReference type="Proteomes" id="UP000291822"/>
    </source>
</evidence>
<evidence type="ECO:0000313" key="2">
    <source>
        <dbReference type="EMBL" id="TCI12802.1"/>
    </source>
</evidence>
<protein>
    <submittedName>
        <fullName evidence="2">Uncharacterized protein</fullName>
    </submittedName>
</protein>
<evidence type="ECO:0000256" key="1">
    <source>
        <dbReference type="SAM" id="MobiDB-lite"/>
    </source>
</evidence>
<name>A0A4R0YU49_9GAMM</name>
<feature type="region of interest" description="Disordered" evidence="1">
    <location>
        <begin position="353"/>
        <end position="375"/>
    </location>
</feature>
<proteinExistence type="predicted"/>
<organism evidence="2 3">
    <name type="scientific">Dyella soli</name>
    <dbReference type="NCBI Taxonomy" id="522319"/>
    <lineage>
        <taxon>Bacteria</taxon>
        <taxon>Pseudomonadati</taxon>
        <taxon>Pseudomonadota</taxon>
        <taxon>Gammaproteobacteria</taxon>
        <taxon>Lysobacterales</taxon>
        <taxon>Rhodanobacteraceae</taxon>
        <taxon>Dyella</taxon>
    </lineage>
</organism>
<dbReference type="RefSeq" id="WP_131150419.1">
    <property type="nucleotide sequence ID" value="NZ_SJTG01000001.1"/>
</dbReference>
<comment type="caution">
    <text evidence="2">The sequence shown here is derived from an EMBL/GenBank/DDBJ whole genome shotgun (WGS) entry which is preliminary data.</text>
</comment>
<keyword evidence="3" id="KW-1185">Reference proteome</keyword>
<dbReference type="AlphaFoldDB" id="A0A4R0YU49"/>
<dbReference type="EMBL" id="SJTG01000001">
    <property type="protein sequence ID" value="TCI12802.1"/>
    <property type="molecule type" value="Genomic_DNA"/>
</dbReference>
<accession>A0A4R0YU49</accession>
<reference evidence="2 3" key="1">
    <citation type="submission" date="2019-02" db="EMBL/GenBank/DDBJ databases">
        <title>Dyella amyloliquefaciens sp. nov., isolated from forest soil.</title>
        <authorList>
            <person name="Gao Z.-H."/>
            <person name="Qiu L.-H."/>
        </authorList>
    </citation>
    <scope>NUCLEOTIDE SEQUENCE [LARGE SCALE GENOMIC DNA]</scope>
    <source>
        <strain evidence="2 3">KACC 12747</strain>
    </source>
</reference>